<keyword evidence="3" id="KW-0804">Transcription</keyword>
<feature type="domain" description="HTH araC/xylS-type" evidence="4">
    <location>
        <begin position="241"/>
        <end position="338"/>
    </location>
</feature>
<keyword evidence="2" id="KW-0238">DNA-binding</keyword>
<evidence type="ECO:0000313" key="5">
    <source>
        <dbReference type="EMBL" id="ADN77270.1"/>
    </source>
</evidence>
<evidence type="ECO:0000256" key="3">
    <source>
        <dbReference type="ARBA" id="ARBA00023163"/>
    </source>
</evidence>
<organism evidence="5 6">
    <name type="scientific">Ferrimonas balearica (strain DSM 9799 / CCM 4581 / KCTC 23876 / PAT)</name>
    <dbReference type="NCBI Taxonomy" id="550540"/>
    <lineage>
        <taxon>Bacteria</taxon>
        <taxon>Pseudomonadati</taxon>
        <taxon>Pseudomonadota</taxon>
        <taxon>Gammaproteobacteria</taxon>
        <taxon>Alteromonadales</taxon>
        <taxon>Ferrimonadaceae</taxon>
        <taxon>Ferrimonas</taxon>
    </lineage>
</organism>
<dbReference type="Pfam" id="PF12833">
    <property type="entry name" value="HTH_18"/>
    <property type="match status" value="1"/>
</dbReference>
<dbReference type="AlphaFoldDB" id="E1SUG3"/>
<keyword evidence="6" id="KW-1185">Reference proteome</keyword>
<dbReference type="PANTHER" id="PTHR47894:SF1">
    <property type="entry name" value="HTH-TYPE TRANSCRIPTIONAL REGULATOR VQSM"/>
    <property type="match status" value="1"/>
</dbReference>
<name>E1SUG3_FERBD</name>
<dbReference type="InterPro" id="IPR009057">
    <property type="entry name" value="Homeodomain-like_sf"/>
</dbReference>
<dbReference type="PROSITE" id="PS01124">
    <property type="entry name" value="HTH_ARAC_FAMILY_2"/>
    <property type="match status" value="1"/>
</dbReference>
<dbReference type="SUPFAM" id="SSF46689">
    <property type="entry name" value="Homeodomain-like"/>
    <property type="match status" value="1"/>
</dbReference>
<protein>
    <submittedName>
        <fullName evidence="5">Transcriptional regulator, AraC family</fullName>
    </submittedName>
</protein>
<dbReference type="EMBL" id="CP002209">
    <property type="protein sequence ID" value="ADN77270.1"/>
    <property type="molecule type" value="Genomic_DNA"/>
</dbReference>
<proteinExistence type="predicted"/>
<dbReference type="InterPro" id="IPR032687">
    <property type="entry name" value="AraC-type_N"/>
</dbReference>
<dbReference type="GeneID" id="67183292"/>
<evidence type="ECO:0000313" key="6">
    <source>
        <dbReference type="Proteomes" id="UP000006683"/>
    </source>
</evidence>
<dbReference type="Gene3D" id="1.10.10.60">
    <property type="entry name" value="Homeodomain-like"/>
    <property type="match status" value="1"/>
</dbReference>
<dbReference type="Proteomes" id="UP000006683">
    <property type="component" value="Chromosome"/>
</dbReference>
<dbReference type="HOGENOM" id="CLU_047522_1_1_6"/>
<evidence type="ECO:0000259" key="4">
    <source>
        <dbReference type="PROSITE" id="PS01124"/>
    </source>
</evidence>
<reference evidence="5 6" key="1">
    <citation type="journal article" date="2010" name="Stand. Genomic Sci.">
        <title>Complete genome sequence of Ferrimonas balearica type strain (PAT).</title>
        <authorList>
            <person name="Nolan M."/>
            <person name="Sikorski J."/>
            <person name="Davenport K."/>
            <person name="Lucas S."/>
            <person name="Glavina Del Rio T."/>
            <person name="Tice H."/>
            <person name="Cheng J."/>
            <person name="Goodwin L."/>
            <person name="Pitluck S."/>
            <person name="Liolios K."/>
            <person name="Ivanova N."/>
            <person name="Mavromatis K."/>
            <person name="Ovchinnikova G."/>
            <person name="Pati A."/>
            <person name="Chen A."/>
            <person name="Palaniappan K."/>
            <person name="Land M."/>
            <person name="Hauser L."/>
            <person name="Chang Y."/>
            <person name="Jeffries C."/>
            <person name="Tapia R."/>
            <person name="Brettin T."/>
            <person name="Detter J."/>
            <person name="Han C."/>
            <person name="Yasawong M."/>
            <person name="Rohde M."/>
            <person name="Tindall B."/>
            <person name="Goker M."/>
            <person name="Woyke T."/>
            <person name="Bristow J."/>
            <person name="Eisen J."/>
            <person name="Markowitz V."/>
            <person name="Hugenholtz P."/>
            <person name="Kyrpides N."/>
            <person name="Klenk H."/>
            <person name="Lapidus A."/>
        </authorList>
    </citation>
    <scope>NUCLEOTIDE SEQUENCE [LARGE SCALE GENOMIC DNA]</scope>
    <source>
        <strain evidence="6">DSM 9799 / CCM 4581 / KCTC 23876 / PAT</strain>
    </source>
</reference>
<evidence type="ECO:0000256" key="2">
    <source>
        <dbReference type="ARBA" id="ARBA00023125"/>
    </source>
</evidence>
<dbReference type="InterPro" id="IPR020449">
    <property type="entry name" value="Tscrpt_reg_AraC-type_HTH"/>
</dbReference>
<dbReference type="eggNOG" id="COG2207">
    <property type="taxonomic scope" value="Bacteria"/>
</dbReference>
<accession>E1SUG3</accession>
<dbReference type="SMART" id="SM00342">
    <property type="entry name" value="HTH_ARAC"/>
    <property type="match status" value="1"/>
</dbReference>
<evidence type="ECO:0000256" key="1">
    <source>
        <dbReference type="ARBA" id="ARBA00023015"/>
    </source>
</evidence>
<dbReference type="GO" id="GO:0000976">
    <property type="term" value="F:transcription cis-regulatory region binding"/>
    <property type="evidence" value="ECO:0007669"/>
    <property type="project" value="TreeGrafter"/>
</dbReference>
<keyword evidence="1" id="KW-0805">Transcription regulation</keyword>
<dbReference type="GO" id="GO:0003700">
    <property type="term" value="F:DNA-binding transcription factor activity"/>
    <property type="evidence" value="ECO:0007669"/>
    <property type="project" value="InterPro"/>
</dbReference>
<dbReference type="KEGG" id="fbl:Fbal_3070"/>
<dbReference type="PANTHER" id="PTHR47894">
    <property type="entry name" value="HTH-TYPE TRANSCRIPTIONAL REGULATOR GADX"/>
    <property type="match status" value="1"/>
</dbReference>
<sequence length="338" mass="38005">MTTLIPQTPSTIGTWALLMAKSIASYGVDADALFAEAGLRLEDARRDSETRFPVRQMAQVWQLAVEHTGDPCIALTLTRYFQPSTYSAPGIAMVSSRNVLEGLQRCIRYFRHTTDVAEIEIQERGEQLALLIRIPAQNEPCAGEAIEAYCATAVQLFRLMLDEGFCPDRVTFRHPAEPAKTEAFAEFFGCPVEFGSQDTQLIFNRSALLRPHMFANPALAASLDQWITERLASFTESQFATQVQRYLLDQLLFEPVDAEAVASHLNMSVRTMQRKLKKEGVSFHQLLNDCRHHLAIKLVAEKKRPLAEIAQMLGFADQSSFTRAFRQWTGVSPKQYGN</sequence>
<dbReference type="STRING" id="550540.Fbal_3070"/>
<dbReference type="PRINTS" id="PR00032">
    <property type="entry name" value="HTHARAC"/>
</dbReference>
<dbReference type="Pfam" id="PF12625">
    <property type="entry name" value="Arabinose_bd"/>
    <property type="match status" value="1"/>
</dbReference>
<dbReference type="RefSeq" id="WP_013346576.1">
    <property type="nucleotide sequence ID" value="NC_014541.1"/>
</dbReference>
<dbReference type="InterPro" id="IPR018060">
    <property type="entry name" value="HTH_AraC"/>
</dbReference>
<gene>
    <name evidence="5" type="ordered locus">Fbal_3070</name>
</gene>
<dbReference type="GO" id="GO:0005829">
    <property type="term" value="C:cytosol"/>
    <property type="evidence" value="ECO:0007669"/>
    <property type="project" value="TreeGrafter"/>
</dbReference>
<dbReference type="OrthoDB" id="5582699at2"/>